<dbReference type="RefSeq" id="WP_076450468.1">
    <property type="nucleotide sequence ID" value="NZ_FTOQ01000018.1"/>
</dbReference>
<dbReference type="PROSITE" id="PS50005">
    <property type="entry name" value="TPR"/>
    <property type="match status" value="1"/>
</dbReference>
<evidence type="ECO:0000256" key="2">
    <source>
        <dbReference type="ARBA" id="ARBA00022803"/>
    </source>
</evidence>
<dbReference type="AlphaFoldDB" id="A0A1N7PPJ6"/>
<evidence type="ECO:0000313" key="5">
    <source>
        <dbReference type="EMBL" id="SIT12518.1"/>
    </source>
</evidence>
<dbReference type="PANTHER" id="PTHR44858">
    <property type="entry name" value="TETRATRICOPEPTIDE REPEAT PROTEIN 6"/>
    <property type="match status" value="1"/>
</dbReference>
<dbReference type="InterPro" id="IPR011990">
    <property type="entry name" value="TPR-like_helical_dom_sf"/>
</dbReference>
<gene>
    <name evidence="5" type="ORF">SAMN05421759_11840</name>
</gene>
<organism evidence="5 6">
    <name type="scientific">Roseivivax lentus</name>
    <dbReference type="NCBI Taxonomy" id="633194"/>
    <lineage>
        <taxon>Bacteria</taxon>
        <taxon>Pseudomonadati</taxon>
        <taxon>Pseudomonadota</taxon>
        <taxon>Alphaproteobacteria</taxon>
        <taxon>Rhodobacterales</taxon>
        <taxon>Roseobacteraceae</taxon>
        <taxon>Roseivivax</taxon>
    </lineage>
</organism>
<reference evidence="6" key="1">
    <citation type="submission" date="2017-01" db="EMBL/GenBank/DDBJ databases">
        <authorList>
            <person name="Varghese N."/>
            <person name="Submissions S."/>
        </authorList>
    </citation>
    <scope>NUCLEOTIDE SEQUENCE [LARGE SCALE GENOMIC DNA]</scope>
    <source>
        <strain evidence="6">DSM 29430</strain>
    </source>
</reference>
<evidence type="ECO:0000256" key="4">
    <source>
        <dbReference type="SAM" id="SignalP"/>
    </source>
</evidence>
<dbReference type="SUPFAM" id="SSF48452">
    <property type="entry name" value="TPR-like"/>
    <property type="match status" value="1"/>
</dbReference>
<dbReference type="Proteomes" id="UP000186684">
    <property type="component" value="Unassembled WGS sequence"/>
</dbReference>
<dbReference type="OrthoDB" id="9815010at2"/>
<accession>A0A1N7PPJ6</accession>
<dbReference type="Pfam" id="PF13371">
    <property type="entry name" value="TPR_9"/>
    <property type="match status" value="1"/>
</dbReference>
<evidence type="ECO:0000313" key="6">
    <source>
        <dbReference type="Proteomes" id="UP000186684"/>
    </source>
</evidence>
<feature type="signal peptide" evidence="4">
    <location>
        <begin position="1"/>
        <end position="18"/>
    </location>
</feature>
<keyword evidence="4" id="KW-0732">Signal</keyword>
<evidence type="ECO:0000256" key="3">
    <source>
        <dbReference type="PROSITE-ProRule" id="PRU00339"/>
    </source>
</evidence>
<dbReference type="SMART" id="SM00028">
    <property type="entry name" value="TPR"/>
    <property type="match status" value="2"/>
</dbReference>
<evidence type="ECO:0000256" key="1">
    <source>
        <dbReference type="ARBA" id="ARBA00022737"/>
    </source>
</evidence>
<keyword evidence="1" id="KW-0677">Repeat</keyword>
<dbReference type="STRING" id="633194.SAMN05421759_11840"/>
<keyword evidence="2 3" id="KW-0802">TPR repeat</keyword>
<dbReference type="PROSITE" id="PS51257">
    <property type="entry name" value="PROKAR_LIPOPROTEIN"/>
    <property type="match status" value="1"/>
</dbReference>
<name>A0A1N7PPJ6_9RHOB</name>
<sequence length="181" mass="19629">MKSLAFAALLLTAPSALAAACPAAPDHSKAIADTLAAIQSAEREMDARPLSNRLWEYWTDAPDEAAQELLDAAMRARESYDYLRARDTLDRLIAYCPDYAEGYNQRAFVAFLTGDFTAALPDLDRAIALNPTHVGALSGKALTLMGLGRDAEAQEALRAAVTLNPWLSERHLLKEPAGEDI</sequence>
<dbReference type="InterPro" id="IPR019734">
    <property type="entry name" value="TPR_rpt"/>
</dbReference>
<proteinExistence type="predicted"/>
<dbReference type="EMBL" id="FTOQ01000018">
    <property type="protein sequence ID" value="SIT12518.1"/>
    <property type="molecule type" value="Genomic_DNA"/>
</dbReference>
<dbReference type="InterPro" id="IPR050498">
    <property type="entry name" value="Ycf3"/>
</dbReference>
<dbReference type="PANTHER" id="PTHR44858:SF1">
    <property type="entry name" value="UDP-N-ACETYLGLUCOSAMINE--PEPTIDE N-ACETYLGLUCOSAMINYLTRANSFERASE SPINDLY-RELATED"/>
    <property type="match status" value="1"/>
</dbReference>
<dbReference type="Gene3D" id="1.25.40.10">
    <property type="entry name" value="Tetratricopeptide repeat domain"/>
    <property type="match status" value="1"/>
</dbReference>
<keyword evidence="6" id="KW-1185">Reference proteome</keyword>
<protein>
    <submittedName>
        <fullName evidence="5">Tetratricopeptide repeat-containing protein</fullName>
    </submittedName>
</protein>
<dbReference type="Pfam" id="PF13181">
    <property type="entry name" value="TPR_8"/>
    <property type="match status" value="1"/>
</dbReference>
<feature type="chain" id="PRO_5013156667" evidence="4">
    <location>
        <begin position="19"/>
        <end position="181"/>
    </location>
</feature>
<feature type="repeat" description="TPR" evidence="3">
    <location>
        <begin position="100"/>
        <end position="133"/>
    </location>
</feature>